<feature type="compositionally biased region" description="Polar residues" evidence="17">
    <location>
        <begin position="416"/>
        <end position="433"/>
    </location>
</feature>
<dbReference type="PROSITE" id="PS00237">
    <property type="entry name" value="G_PROTEIN_RECEP_F1_1"/>
    <property type="match status" value="1"/>
</dbReference>
<dbReference type="Gene3D" id="1.20.1070.10">
    <property type="entry name" value="Rhodopsin 7-helix transmembrane proteins"/>
    <property type="match status" value="2"/>
</dbReference>
<dbReference type="OMA" id="TFLECVG"/>
<evidence type="ECO:0000256" key="5">
    <source>
        <dbReference type="ARBA" id="ARBA00022989"/>
    </source>
</evidence>
<evidence type="ECO:0000256" key="9">
    <source>
        <dbReference type="ARBA" id="ARBA00023157"/>
    </source>
</evidence>
<evidence type="ECO:0000313" key="20">
    <source>
        <dbReference type="Ensembl" id="ENSCPBP00000024214.1"/>
    </source>
</evidence>
<evidence type="ECO:0000256" key="15">
    <source>
        <dbReference type="ARBA" id="ARBA00031093"/>
    </source>
</evidence>
<dbReference type="GO" id="GO:0007200">
    <property type="term" value="P:phospholipase C-activating G protein-coupled receptor signaling pathway"/>
    <property type="evidence" value="ECO:0007669"/>
    <property type="project" value="Ensembl"/>
</dbReference>
<dbReference type="PRINTS" id="PR00527">
    <property type="entry name" value="GASTRINR"/>
</dbReference>
<feature type="transmembrane region" description="Helical" evidence="18">
    <location>
        <begin position="134"/>
        <end position="155"/>
    </location>
</feature>
<evidence type="ECO:0000256" key="6">
    <source>
        <dbReference type="ARBA" id="ARBA00023040"/>
    </source>
</evidence>
<feature type="transmembrane region" description="Helical" evidence="18">
    <location>
        <begin position="162"/>
        <end position="183"/>
    </location>
</feature>
<dbReference type="GO" id="GO:0017046">
    <property type="term" value="F:peptide hormone binding"/>
    <property type="evidence" value="ECO:0007669"/>
    <property type="project" value="Ensembl"/>
</dbReference>
<dbReference type="GeneTree" id="ENSGT01150000286926"/>
<evidence type="ECO:0000256" key="1">
    <source>
        <dbReference type="ARBA" id="ARBA00004651"/>
    </source>
</evidence>
<dbReference type="GO" id="GO:0008284">
    <property type="term" value="P:positive regulation of cell population proliferation"/>
    <property type="evidence" value="ECO:0007669"/>
    <property type="project" value="Ensembl"/>
</dbReference>
<reference evidence="20" key="2">
    <citation type="submission" date="2025-09" db="UniProtKB">
        <authorList>
            <consortium name="Ensembl"/>
        </authorList>
    </citation>
    <scope>IDENTIFICATION</scope>
</reference>
<keyword evidence="13" id="KW-0449">Lipoprotein</keyword>
<feature type="region of interest" description="Disordered" evidence="17">
    <location>
        <begin position="399"/>
        <end position="433"/>
    </location>
</feature>
<keyword evidence="10 16" id="KW-0675">Receptor</keyword>
<dbReference type="InterPro" id="IPR000276">
    <property type="entry name" value="GPCR_Rhodpsn"/>
</dbReference>
<feature type="domain" description="G-protein coupled receptors family 1 profile" evidence="19">
    <location>
        <begin position="104"/>
        <end position="380"/>
    </location>
</feature>
<keyword evidence="8" id="KW-0564">Palmitate</keyword>
<evidence type="ECO:0000256" key="4">
    <source>
        <dbReference type="ARBA" id="ARBA00022692"/>
    </source>
</evidence>
<comment type="function">
    <text evidence="14">Receptor for gastrin and cholecystokinin. The CCK-B receptors occur throughout the central nervous system where they modulate anxiety, analgesia, arousal, and neuroleptic activity. This receptor mediates its action by association with G proteins that activate a phosphatidylinositol-calcium second messenger system.</text>
</comment>
<evidence type="ECO:0000256" key="17">
    <source>
        <dbReference type="SAM" id="MobiDB-lite"/>
    </source>
</evidence>
<sequence>MACQTAPLGSSRLRPLPGRHLLGSWHQSRADGRWAVGPLGDLGLLSSGAVQGRRGSHRARPSPQSLEPQWLSCPRDTPHTLLSDLEFTVRVLLYALIFLLSVFGNSLIIVVLVLNRRLRTVTNSFLLSLALSDLLLALCCMPFTLVPNLMGTFVFGPAVCKLVAYLMSISVSVSTFSLVAIAIERYSAICNPLQSRVWQTRSHAYRVIASTWLLSLLLMLPYVIYSTTVPTRPGLAQCQHRWPSQPFKQTRADPGSALSPGLQHGGTEPLAPGVEDDGCYVQLARPGGALELSLLGRAGAGQQDRARVNGSQAMLLAKRRVIRMLVVIVVMFFLCWLPIFSANTWRAFAPAAAHRVLSGAPISFIHLLSYTSACANPLIYCFMNRRFRAAFATTFARCRPRRPRRPPPDDDMPTTGASLSKISYTTVSSLGPP</sequence>
<accession>A0A8C3HWL9</accession>
<dbReference type="PRINTS" id="PR00237">
    <property type="entry name" value="GPCRRHODOPSN"/>
</dbReference>
<comment type="subcellular location">
    <subcellularLocation>
        <location evidence="1">Cell membrane</location>
        <topology evidence="1">Multi-pass membrane protein</topology>
    </subcellularLocation>
</comment>
<evidence type="ECO:0000256" key="13">
    <source>
        <dbReference type="ARBA" id="ARBA00023288"/>
    </source>
</evidence>
<evidence type="ECO:0000256" key="18">
    <source>
        <dbReference type="SAM" id="Phobius"/>
    </source>
</evidence>
<dbReference type="InterPro" id="IPR009126">
    <property type="entry name" value="Cholcskin_rcpt"/>
</dbReference>
<reference evidence="20" key="1">
    <citation type="submission" date="2025-08" db="UniProtKB">
        <authorList>
            <consortium name="Ensembl"/>
        </authorList>
    </citation>
    <scope>IDENTIFICATION</scope>
</reference>
<evidence type="ECO:0000256" key="10">
    <source>
        <dbReference type="ARBA" id="ARBA00023170"/>
    </source>
</evidence>
<dbReference type="GO" id="GO:0007204">
    <property type="term" value="P:positive regulation of cytosolic calcium ion concentration"/>
    <property type="evidence" value="ECO:0007669"/>
    <property type="project" value="Ensembl"/>
</dbReference>
<evidence type="ECO:0000256" key="14">
    <source>
        <dbReference type="ARBA" id="ARBA00025402"/>
    </source>
</evidence>
<keyword evidence="3" id="KW-1003">Cell membrane</keyword>
<feature type="transmembrane region" description="Helical" evidence="18">
    <location>
        <begin position="91"/>
        <end position="114"/>
    </location>
</feature>
<keyword evidence="7 18" id="KW-0472">Membrane</keyword>
<evidence type="ECO:0000256" key="7">
    <source>
        <dbReference type="ARBA" id="ARBA00023136"/>
    </source>
</evidence>
<dbReference type="Proteomes" id="UP000694380">
    <property type="component" value="Unplaced"/>
</dbReference>
<name>A0A8C3HWL9_CHRPI</name>
<dbReference type="SUPFAM" id="SSF81321">
    <property type="entry name" value="Family A G protein-coupled receptor-like"/>
    <property type="match status" value="1"/>
</dbReference>
<dbReference type="PROSITE" id="PS50262">
    <property type="entry name" value="G_PROTEIN_RECEP_F1_2"/>
    <property type="match status" value="1"/>
</dbReference>
<keyword evidence="21" id="KW-1185">Reference proteome</keyword>
<evidence type="ECO:0000313" key="21">
    <source>
        <dbReference type="Proteomes" id="UP000694380"/>
    </source>
</evidence>
<dbReference type="GO" id="GO:0004951">
    <property type="term" value="F:cholecystokinin receptor activity"/>
    <property type="evidence" value="ECO:0007669"/>
    <property type="project" value="Ensembl"/>
</dbReference>
<evidence type="ECO:0000256" key="3">
    <source>
        <dbReference type="ARBA" id="ARBA00022475"/>
    </source>
</evidence>
<evidence type="ECO:0000256" key="8">
    <source>
        <dbReference type="ARBA" id="ARBA00023139"/>
    </source>
</evidence>
<feature type="transmembrane region" description="Helical" evidence="18">
    <location>
        <begin position="321"/>
        <end position="340"/>
    </location>
</feature>
<keyword evidence="9" id="KW-1015">Disulfide bond</keyword>
<dbReference type="Pfam" id="PF00001">
    <property type="entry name" value="7tm_1"/>
    <property type="match status" value="2"/>
</dbReference>
<dbReference type="GO" id="GO:0005886">
    <property type="term" value="C:plasma membrane"/>
    <property type="evidence" value="ECO:0007669"/>
    <property type="project" value="UniProtKB-SubCell"/>
</dbReference>
<dbReference type="PANTHER" id="PTHR24238">
    <property type="entry name" value="G-PROTEIN COUPLED RECEPTOR"/>
    <property type="match status" value="1"/>
</dbReference>
<dbReference type="SMART" id="SM01381">
    <property type="entry name" value="7TM_GPCR_Srsx"/>
    <property type="match status" value="1"/>
</dbReference>
<organism evidence="20 21">
    <name type="scientific">Chrysemys picta bellii</name>
    <name type="common">Western painted turtle</name>
    <name type="synonym">Emys bellii</name>
    <dbReference type="NCBI Taxonomy" id="8478"/>
    <lineage>
        <taxon>Eukaryota</taxon>
        <taxon>Metazoa</taxon>
        <taxon>Chordata</taxon>
        <taxon>Craniata</taxon>
        <taxon>Vertebrata</taxon>
        <taxon>Euteleostomi</taxon>
        <taxon>Archelosauria</taxon>
        <taxon>Testudinata</taxon>
        <taxon>Testudines</taxon>
        <taxon>Cryptodira</taxon>
        <taxon>Durocryptodira</taxon>
        <taxon>Testudinoidea</taxon>
        <taxon>Emydidae</taxon>
        <taxon>Chrysemys</taxon>
    </lineage>
</organism>
<dbReference type="InterPro" id="IPR017452">
    <property type="entry name" value="GPCR_Rhodpsn_7TM"/>
</dbReference>
<dbReference type="GO" id="GO:0008188">
    <property type="term" value="F:neuropeptide receptor activity"/>
    <property type="evidence" value="ECO:0007669"/>
    <property type="project" value="TreeGrafter"/>
</dbReference>
<dbReference type="PRINTS" id="PR01822">
    <property type="entry name" value="CCYSTOKININR"/>
</dbReference>
<keyword evidence="4 16" id="KW-0812">Transmembrane</keyword>
<evidence type="ECO:0000256" key="12">
    <source>
        <dbReference type="ARBA" id="ARBA00023224"/>
    </source>
</evidence>
<feature type="transmembrane region" description="Helical" evidence="18">
    <location>
        <begin position="360"/>
        <end position="382"/>
    </location>
</feature>
<comment type="similarity">
    <text evidence="16">Belongs to the G-protein coupled receptor 1 family.</text>
</comment>
<evidence type="ECO:0000256" key="16">
    <source>
        <dbReference type="RuleBase" id="RU000688"/>
    </source>
</evidence>
<protein>
    <recommendedName>
        <fullName evidence="2">Gastrin/cholecystokinin type B receptor</fullName>
    </recommendedName>
    <alternativeName>
        <fullName evidence="15">Cholecystokinin-2 receptor</fullName>
    </alternativeName>
</protein>
<keyword evidence="5 18" id="KW-1133">Transmembrane helix</keyword>
<evidence type="ECO:0000259" key="19">
    <source>
        <dbReference type="PROSITE" id="PS50262"/>
    </source>
</evidence>
<evidence type="ECO:0000256" key="2">
    <source>
        <dbReference type="ARBA" id="ARBA00019090"/>
    </source>
</evidence>
<dbReference type="AlphaFoldDB" id="A0A8C3HWL9"/>
<dbReference type="InterPro" id="IPR000314">
    <property type="entry name" value="Gastrin_rcpt"/>
</dbReference>
<keyword evidence="11" id="KW-0325">Glycoprotein</keyword>
<evidence type="ECO:0000256" key="11">
    <source>
        <dbReference type="ARBA" id="ARBA00023180"/>
    </source>
</evidence>
<dbReference type="GO" id="GO:0031741">
    <property type="term" value="F:type B gastrin/cholecystokinin receptor binding"/>
    <property type="evidence" value="ECO:0007669"/>
    <property type="project" value="Ensembl"/>
</dbReference>
<dbReference type="Ensembl" id="ENSCPBT00000028525.1">
    <property type="protein sequence ID" value="ENSCPBP00000024214.1"/>
    <property type="gene ID" value="ENSCPBG00000017262.1"/>
</dbReference>
<proteinExistence type="inferred from homology"/>
<keyword evidence="6 16" id="KW-0297">G-protein coupled receptor</keyword>
<dbReference type="PANTHER" id="PTHR24238:SF79">
    <property type="entry name" value="GASTRIN_CHOLECYSTOKININ TYPE B RECEPTOR"/>
    <property type="match status" value="1"/>
</dbReference>
<dbReference type="GO" id="GO:0015054">
    <property type="term" value="F:gastrin receptor activity"/>
    <property type="evidence" value="ECO:0007669"/>
    <property type="project" value="Ensembl"/>
</dbReference>
<keyword evidence="12 16" id="KW-0807">Transducer</keyword>
<gene>
    <name evidence="20" type="primary">CCKBR</name>
</gene>